<dbReference type="EMBL" id="CP011280">
    <property type="protein sequence ID" value="AKC95572.1"/>
    <property type="molecule type" value="Genomic_DNA"/>
</dbReference>
<dbReference type="InterPro" id="IPR017896">
    <property type="entry name" value="4Fe4S_Fe-S-bd"/>
</dbReference>
<dbReference type="FunFam" id="3.40.50.970:FF:000041">
    <property type="entry name" value="Pyruvate:ferredoxin (Flavodoxin) oxidoreductase"/>
    <property type="match status" value="1"/>
</dbReference>
<dbReference type="GO" id="GO:0016903">
    <property type="term" value="F:oxidoreductase activity, acting on the aldehyde or oxo group of donors"/>
    <property type="evidence" value="ECO:0007669"/>
    <property type="project" value="InterPro"/>
</dbReference>
<dbReference type="InterPro" id="IPR011766">
    <property type="entry name" value="TPP_enzyme_TPP-bd"/>
</dbReference>
<dbReference type="PANTHER" id="PTHR32154:SF0">
    <property type="entry name" value="PYRUVATE-FLAVODOXIN OXIDOREDUCTASE-RELATED"/>
    <property type="match status" value="1"/>
</dbReference>
<comment type="cofactor">
    <cofactor evidence="12">
        <name>[4Fe-4S] cluster</name>
        <dbReference type="ChEBI" id="CHEBI:49883"/>
    </cofactor>
    <text evidence="12">Binds 3 [4Fe-4S] clusters per subunit.</text>
</comment>
<dbReference type="SUPFAM" id="SSF52922">
    <property type="entry name" value="TK C-terminal domain-like"/>
    <property type="match status" value="1"/>
</dbReference>
<keyword evidence="3 12" id="KW-0004">4Fe-4S</keyword>
<feature type="binding site" evidence="12">
    <location>
        <position position="693"/>
    </location>
    <ligand>
        <name>[4Fe-4S] cluster</name>
        <dbReference type="ChEBI" id="CHEBI:49883"/>
        <label>2</label>
    </ligand>
</feature>
<keyword evidence="15" id="KW-1185">Reference proteome</keyword>
<dbReference type="OrthoDB" id="9794954at2"/>
<dbReference type="KEGG" id="sns:VC03_03425"/>
<keyword evidence="8 12" id="KW-0411">Iron-sulfur</keyword>
<dbReference type="FunFam" id="3.40.50.920:FF:000007">
    <property type="entry name" value="Pyruvate:ferredoxin (Flavodoxin) oxidoreductase"/>
    <property type="match status" value="1"/>
</dbReference>
<comment type="similarity">
    <text evidence="1 9">Belongs to the pyruvate:ferredoxin/flavodoxin oxidoreductase family.</text>
</comment>
<feature type="site" description="Important for catalytic activity" evidence="11">
    <location>
        <position position="62"/>
    </location>
</feature>
<feature type="binding site" evidence="12">
    <location>
        <position position="749"/>
    </location>
    <ligand>
        <name>[4Fe-4S] cluster</name>
        <dbReference type="ChEBI" id="CHEBI:49883"/>
        <label>1</label>
    </ligand>
</feature>
<dbReference type="PROSITE" id="PS51379">
    <property type="entry name" value="4FE4S_FER_2"/>
    <property type="match status" value="2"/>
</dbReference>
<dbReference type="InterPro" id="IPR037112">
    <property type="entry name" value="Pyrv-flavodox_OxR_EKR_sf"/>
</dbReference>
<evidence type="ECO:0000259" key="13">
    <source>
        <dbReference type="PROSITE" id="PS51379"/>
    </source>
</evidence>
<dbReference type="InterPro" id="IPR029061">
    <property type="entry name" value="THDP-binding"/>
</dbReference>
<dbReference type="Gene3D" id="4.10.780.10">
    <property type="entry name" value="Pyruvate-flavodoxin oxidoreductase, EKR domain"/>
    <property type="match status" value="1"/>
</dbReference>
<feature type="binding site" evidence="10">
    <location>
        <begin position="985"/>
        <end position="990"/>
    </location>
    <ligand>
        <name>thiamine diphosphate</name>
        <dbReference type="ChEBI" id="CHEBI:58937"/>
    </ligand>
</feature>
<dbReference type="InterPro" id="IPR019752">
    <property type="entry name" value="Pyrv/ketoisovalerate_OxRed_cat"/>
</dbReference>
<feature type="binding site" evidence="10">
    <location>
        <position position="836"/>
    </location>
    <ligand>
        <name>thiamine diphosphate</name>
        <dbReference type="ChEBI" id="CHEBI:58937"/>
    </ligand>
</feature>
<dbReference type="AlphaFoldDB" id="A0A0E3ZBL0"/>
<dbReference type="Gene3D" id="3.30.70.20">
    <property type="match status" value="1"/>
</dbReference>
<dbReference type="GO" id="GO:0051539">
    <property type="term" value="F:4 iron, 4 sulfur cluster binding"/>
    <property type="evidence" value="ECO:0007669"/>
    <property type="project" value="UniProtKB-KW"/>
</dbReference>
<evidence type="ECO:0000256" key="5">
    <source>
        <dbReference type="ARBA" id="ARBA00022982"/>
    </source>
</evidence>
<dbReference type="GO" id="GO:0006979">
    <property type="term" value="P:response to oxidative stress"/>
    <property type="evidence" value="ECO:0007669"/>
    <property type="project" value="TreeGrafter"/>
</dbReference>
<dbReference type="InterPro" id="IPR002869">
    <property type="entry name" value="Pyrv_flavodox_OxRed_cen"/>
</dbReference>
<feature type="binding site" evidence="12">
    <location>
        <position position="745"/>
    </location>
    <ligand>
        <name>[4Fe-4S] cluster</name>
        <dbReference type="ChEBI" id="CHEBI:49883"/>
        <label>2</label>
    </ligand>
</feature>
<dbReference type="FunFam" id="3.40.920.10:FF:000001">
    <property type="entry name" value="Pyruvate:ferredoxin (Flavodoxin) oxidoreductase"/>
    <property type="match status" value="1"/>
</dbReference>
<feature type="binding site" evidence="10">
    <location>
        <position position="62"/>
    </location>
    <ligand>
        <name>thiamine diphosphate</name>
        <dbReference type="ChEBI" id="CHEBI:58937"/>
    </ligand>
</feature>
<dbReference type="CDD" id="cd03377">
    <property type="entry name" value="TPP_PFOR_PNO"/>
    <property type="match status" value="1"/>
</dbReference>
<feature type="binding site" evidence="12">
    <location>
        <position position="739"/>
    </location>
    <ligand>
        <name>[4Fe-4S] cluster</name>
        <dbReference type="ChEBI" id="CHEBI:49883"/>
        <label>2</label>
    </ligand>
</feature>
<feature type="site" description="Important for catalytic activity" evidence="11">
    <location>
        <position position="112"/>
    </location>
</feature>
<reference evidence="14 15" key="1">
    <citation type="journal article" date="2012" name="BMC Genomics">
        <title>Genomic sequence analysis and characterization of Sneathia amnii sp. nov.</title>
        <authorList>
            <consortium name="Vaginal Microbiome Consortium (additional members)"/>
            <person name="Harwich M.D.Jr."/>
            <person name="Serrano M.G."/>
            <person name="Fettweis J.M."/>
            <person name="Alves J.M."/>
            <person name="Reimers M.A."/>
            <person name="Buck G.A."/>
            <person name="Jefferson K.K."/>
        </authorList>
    </citation>
    <scope>NUCLEOTIDE SEQUENCE [LARGE SCALE GENOMIC DNA]</scope>
    <source>
        <strain evidence="14 15">SN35</strain>
    </source>
</reference>
<dbReference type="InterPro" id="IPR050722">
    <property type="entry name" value="Pyruvate:ferred/Flavod_OxRd"/>
</dbReference>
<dbReference type="GO" id="GO:0030976">
    <property type="term" value="F:thiamine pyrophosphate binding"/>
    <property type="evidence" value="ECO:0007669"/>
    <property type="project" value="InterPro"/>
</dbReference>
<feature type="binding site" evidence="12">
    <location>
        <position position="811"/>
    </location>
    <ligand>
        <name>[4Fe-4S] cluster</name>
        <dbReference type="ChEBI" id="CHEBI:49883"/>
        <label>3</label>
    </ligand>
</feature>
<dbReference type="Gene3D" id="3.40.50.970">
    <property type="match status" value="2"/>
</dbReference>
<feature type="binding site" evidence="10">
    <location>
        <begin position="956"/>
        <end position="959"/>
    </location>
    <ligand>
        <name>thiamine diphosphate</name>
        <dbReference type="ChEBI" id="CHEBI:58937"/>
    </ligand>
</feature>
<feature type="binding site" evidence="10">
    <location>
        <position position="813"/>
    </location>
    <ligand>
        <name>thiamine diphosphate</name>
        <dbReference type="ChEBI" id="CHEBI:58937"/>
    </ligand>
</feature>
<dbReference type="Pfam" id="PF10371">
    <property type="entry name" value="EKR"/>
    <property type="match status" value="1"/>
</dbReference>
<evidence type="ECO:0000256" key="11">
    <source>
        <dbReference type="PIRSR" id="PIRSR000159-2"/>
    </source>
</evidence>
<evidence type="ECO:0000313" key="14">
    <source>
        <dbReference type="EMBL" id="AKC95572.1"/>
    </source>
</evidence>
<dbReference type="HOGENOM" id="CLU_002569_0_0_0"/>
<dbReference type="InterPro" id="IPR009014">
    <property type="entry name" value="Transketo_C/PFOR_II"/>
</dbReference>
<feature type="binding site" evidence="12">
    <location>
        <position position="742"/>
    </location>
    <ligand>
        <name>[4Fe-4S] cluster</name>
        <dbReference type="ChEBI" id="CHEBI:49883"/>
        <label>2</label>
    </ligand>
</feature>
<gene>
    <name evidence="14" type="ORF">VC03_03425</name>
</gene>
<evidence type="ECO:0000256" key="8">
    <source>
        <dbReference type="ARBA" id="ARBA00023014"/>
    </source>
</evidence>
<dbReference type="RefSeq" id="WP_046328678.1">
    <property type="nucleotide sequence ID" value="NZ_CP011280.1"/>
</dbReference>
<sequence>MKLKTMDGNQAAAYIAYAFTELAAIYPITPSSTMSEYIDDWANKGKKNIFGQPVKLIEMQSEAGAIAVVHGALQSGALATTFTASQGLLLKIPNMFKISGELLPGVIHVASRSISTHALSIFCDHQDVYSARTTGFAILASGSVQEVMDIAPIAHLSTIKGRVPFMHFFDGFRTSHEIQKVDVLSYDDLKSLVDNDAIAKFRNRSLNPENPVIRGTSQTEDIFFQVRESQNLFYENLPDIVNDYMKKIKDLTGREYKPFVYHGAPDAEYIIIAMGSVTQTIREVVEYLVKKGMKVGAISVHLYRPFSTKYLFNVVPKTVKKIAVLDRTKEPGASEPLYLDIRNAFYASDLHPIIVGGRYGLSSKNTNPSHIMSIFENLFQDEPKNDFTIGIIDDVTFKSLATTKDFDIEKEDIECIFYGLGSDGTVSANKNTLKILGDHTDLYVQGFFSYDSKKEGGLTRSYVRISKKPINSPYLIEKPSFVSCSSFAYLTKYDLLENIKDGGIFLLNTLYDKETIKQKLPDDFKKKLAEKSIKLYIINATKMSFELKMGTKINTIMQSAFFKLINILDFETAKKYMKEFAKNVYSKKGTEFIQKNYDAIDLGDRVEEIEVNPAWKHLELIMKEMKLTTFMQKIMNPINSLHGNEIPVSAFKGYEDGTFMPGSSALEKRNIATMVPRWRPEACIQCNQCAFVCPHATIRPFLLDDEELKKVPNVIQTLKPVGRGMENYRFVIQVSPEDCTGCRACVDVCPVKNKALEMVPIEEEIENGTDQNARYIYENVTYKKTPLPDASVKGSQFKKPLFEFSGACAGCGETPYIKLLTQLYGENMIVANATGCSSIYTASAPSTAMTTNSCGRGPAWASSLFEDNAEYGYGLFEGSETVRREALTLISQAINEKIGSEQLQNELNIFFNEQNDENIRKLIEVLEKEKMNNEVLAKIYNYRRYLLKKSIWIIGGDGWAYDIGYGGLDHVLASGVNVNVLVLDTEVYSNTGGQASKATPLGGIAKFAAGGKRTNKKDLAALMMTYENVYVAKISMGANQNQTIKAFKEAYEYDGPSLIIAYCPCIEHGQKGGLSSQNEEKLAVEVGYWNLLRYNPSLIEKGKNPLQIDFKRPNWDKYQDFLMNENRFSRLVKENPSEAERILEINKNDAIKRFEYYERLSKLEY</sequence>
<dbReference type="InterPro" id="IPR033412">
    <property type="entry name" value="PFOR_II"/>
</dbReference>
<keyword evidence="2 9" id="KW-0813">Transport</keyword>
<dbReference type="Proteomes" id="UP000033103">
    <property type="component" value="Chromosome"/>
</dbReference>
<protein>
    <submittedName>
        <fullName evidence="14">Pyruvate-flavodoxin oxidoreductase</fullName>
    </submittedName>
</protein>
<evidence type="ECO:0000256" key="1">
    <source>
        <dbReference type="ARBA" id="ARBA00009032"/>
    </source>
</evidence>
<keyword evidence="7 12" id="KW-0408">Iron</keyword>
<dbReference type="Pfam" id="PF01855">
    <property type="entry name" value="POR_N"/>
    <property type="match status" value="1"/>
</dbReference>
<dbReference type="InterPro" id="IPR002880">
    <property type="entry name" value="Pyrv_Fd/Flavodoxin_OxRdtase_N"/>
</dbReference>
<dbReference type="GO" id="GO:0022900">
    <property type="term" value="P:electron transport chain"/>
    <property type="evidence" value="ECO:0007669"/>
    <property type="project" value="InterPro"/>
</dbReference>
<dbReference type="SUPFAM" id="SSF54862">
    <property type="entry name" value="4Fe-4S ferredoxins"/>
    <property type="match status" value="1"/>
</dbReference>
<dbReference type="PATRIC" id="fig|1069640.6.peg.675"/>
<evidence type="ECO:0000313" key="15">
    <source>
        <dbReference type="Proteomes" id="UP000033103"/>
    </source>
</evidence>
<feature type="binding site" evidence="10">
    <location>
        <position position="29"/>
    </location>
    <ligand>
        <name>pyruvate</name>
        <dbReference type="ChEBI" id="CHEBI:15361"/>
    </ligand>
</feature>
<keyword evidence="6 9" id="KW-0560">Oxidoreductase</keyword>
<feature type="binding site" evidence="12">
    <location>
        <position position="683"/>
    </location>
    <ligand>
        <name>[4Fe-4S] cluster</name>
        <dbReference type="ChEBI" id="CHEBI:49883"/>
        <label>1</label>
    </ligand>
</feature>
<feature type="binding site" evidence="12">
    <location>
        <position position="1065"/>
    </location>
    <ligand>
        <name>[4Fe-4S] cluster</name>
        <dbReference type="ChEBI" id="CHEBI:49883"/>
        <label>3</label>
    </ligand>
</feature>
<evidence type="ECO:0000256" key="2">
    <source>
        <dbReference type="ARBA" id="ARBA00022448"/>
    </source>
</evidence>
<dbReference type="PROSITE" id="PS00198">
    <property type="entry name" value="4FE4S_FER_1"/>
    <property type="match status" value="1"/>
</dbReference>
<name>A0A0E3ZBL0_9FUSO</name>
<keyword evidence="14" id="KW-0670">Pyruvate</keyword>
<evidence type="ECO:0000256" key="6">
    <source>
        <dbReference type="ARBA" id="ARBA00023002"/>
    </source>
</evidence>
<dbReference type="FunFam" id="3.40.50.970:FF:000012">
    <property type="entry name" value="Pyruvate:ferredoxin (Flavodoxin) oxidoreductase"/>
    <property type="match status" value="1"/>
</dbReference>
<feature type="binding site" evidence="10">
    <location>
        <position position="112"/>
    </location>
    <ligand>
        <name>pyruvate</name>
        <dbReference type="ChEBI" id="CHEBI:15361"/>
    </ligand>
</feature>
<dbReference type="FunFam" id="3.30.70.20:FF:000022">
    <property type="entry name" value="Pyruvate:ferredoxin (Flavodoxin) oxidoreductase"/>
    <property type="match status" value="1"/>
</dbReference>
<dbReference type="Gene3D" id="3.40.50.920">
    <property type="match status" value="1"/>
</dbReference>
<dbReference type="Pfam" id="PF17147">
    <property type="entry name" value="PFOR_II"/>
    <property type="match status" value="1"/>
</dbReference>
<feature type="binding site" evidence="12">
    <location>
        <position position="686"/>
    </location>
    <ligand>
        <name>[4Fe-4S] cluster</name>
        <dbReference type="ChEBI" id="CHEBI:49883"/>
        <label>1</label>
    </ligand>
</feature>
<dbReference type="Pfam" id="PF02775">
    <property type="entry name" value="TPP_enzyme_C"/>
    <property type="match status" value="1"/>
</dbReference>
<dbReference type="InterPro" id="IPR019456">
    <property type="entry name" value="Pyrv-flavodox_OxRtase_EKR"/>
</dbReference>
<evidence type="ECO:0000256" key="3">
    <source>
        <dbReference type="ARBA" id="ARBA00022485"/>
    </source>
</evidence>
<evidence type="ECO:0000256" key="4">
    <source>
        <dbReference type="ARBA" id="ARBA00022723"/>
    </source>
</evidence>
<proteinExistence type="inferred from homology"/>
<organism evidence="14 15">
    <name type="scientific">Sneathia vaginalis</name>
    <dbReference type="NCBI Taxonomy" id="187101"/>
    <lineage>
        <taxon>Bacteria</taxon>
        <taxon>Fusobacteriati</taxon>
        <taxon>Fusobacteriota</taxon>
        <taxon>Fusobacteriia</taxon>
        <taxon>Fusobacteriales</taxon>
        <taxon>Leptotrichiaceae</taxon>
        <taxon>Sneathia</taxon>
    </lineage>
</organism>
<keyword evidence="5 9" id="KW-0249">Electron transport</keyword>
<evidence type="ECO:0000256" key="9">
    <source>
        <dbReference type="PIRNR" id="PIRNR000159"/>
    </source>
</evidence>
<dbReference type="GO" id="GO:0005506">
    <property type="term" value="F:iron ion binding"/>
    <property type="evidence" value="ECO:0007669"/>
    <property type="project" value="InterPro"/>
</dbReference>
<evidence type="ECO:0000256" key="12">
    <source>
        <dbReference type="PIRSR" id="PIRSR000159-50"/>
    </source>
</evidence>
<accession>A0A0E3ZBL0</accession>
<dbReference type="Pfam" id="PF12838">
    <property type="entry name" value="Fer4_7"/>
    <property type="match status" value="1"/>
</dbReference>
<feature type="domain" description="4Fe-4S ferredoxin-type" evidence="13">
    <location>
        <begin position="730"/>
        <end position="761"/>
    </location>
</feature>
<dbReference type="InterPro" id="IPR017900">
    <property type="entry name" value="4Fe4S_Fe_S_CS"/>
</dbReference>
<dbReference type="SMART" id="SM00890">
    <property type="entry name" value="EKR"/>
    <property type="match status" value="1"/>
</dbReference>
<feature type="site" description="Important for catalytic activity" evidence="11">
    <location>
        <position position="990"/>
    </location>
</feature>
<feature type="binding site" evidence="12">
    <location>
        <position position="836"/>
    </location>
    <ligand>
        <name>[4Fe-4S] cluster</name>
        <dbReference type="ChEBI" id="CHEBI:49883"/>
        <label>3</label>
    </ligand>
</feature>
<dbReference type="CDD" id="cd07034">
    <property type="entry name" value="TPP_PYR_PFOR_IOR-alpha_like"/>
    <property type="match status" value="1"/>
</dbReference>
<feature type="binding site" evidence="12">
    <location>
        <position position="808"/>
    </location>
    <ligand>
        <name>[4Fe-4S] cluster</name>
        <dbReference type="ChEBI" id="CHEBI:49883"/>
        <label>3</label>
    </ligand>
</feature>
<dbReference type="SUPFAM" id="SSF53323">
    <property type="entry name" value="Pyruvate-ferredoxin oxidoreductase, PFOR, domain III"/>
    <property type="match status" value="1"/>
</dbReference>
<dbReference type="SUPFAM" id="SSF52518">
    <property type="entry name" value="Thiamin diphosphate-binding fold (THDP-binding)"/>
    <property type="match status" value="2"/>
</dbReference>
<dbReference type="PANTHER" id="PTHR32154">
    <property type="entry name" value="PYRUVATE-FLAVODOXIN OXIDOREDUCTASE-RELATED"/>
    <property type="match status" value="1"/>
</dbReference>
<feature type="site" description="Important for catalytic activity" evidence="11">
    <location>
        <position position="29"/>
    </location>
</feature>
<keyword evidence="4 12" id="KW-0479">Metal-binding</keyword>
<feature type="binding site" evidence="12">
    <location>
        <position position="689"/>
    </location>
    <ligand>
        <name>[4Fe-4S] cluster</name>
        <dbReference type="ChEBI" id="CHEBI:49883"/>
        <label>1</label>
    </ligand>
</feature>
<dbReference type="NCBIfam" id="TIGR02176">
    <property type="entry name" value="pyruv_ox_red"/>
    <property type="match status" value="1"/>
</dbReference>
<dbReference type="Gene3D" id="3.40.920.10">
    <property type="entry name" value="Pyruvate-ferredoxin oxidoreductase, PFOR, domain III"/>
    <property type="match status" value="1"/>
</dbReference>
<evidence type="ECO:0000256" key="7">
    <source>
        <dbReference type="ARBA" id="ARBA00023004"/>
    </source>
</evidence>
<evidence type="ECO:0000256" key="10">
    <source>
        <dbReference type="PIRSR" id="PIRSR000159-1"/>
    </source>
</evidence>
<dbReference type="STRING" id="187101.VC03_03425"/>
<dbReference type="Pfam" id="PF01558">
    <property type="entry name" value="POR"/>
    <property type="match status" value="1"/>
</dbReference>
<feature type="domain" description="4Fe-4S ferredoxin-type" evidence="13">
    <location>
        <begin position="674"/>
        <end position="703"/>
    </location>
</feature>
<dbReference type="PIRSF" id="PIRSF000159">
    <property type="entry name" value="NifJ"/>
    <property type="match status" value="1"/>
</dbReference>
<dbReference type="InterPro" id="IPR011895">
    <property type="entry name" value="Pyrv_flavodox_OxRed"/>
</dbReference>